<gene>
    <name evidence="1" type="ORF">S03H2_28632</name>
</gene>
<reference evidence="1" key="1">
    <citation type="journal article" date="2014" name="Front. Microbiol.">
        <title>High frequency of phylogenetically diverse reductive dehalogenase-homologous genes in deep subseafloor sedimentary metagenomes.</title>
        <authorList>
            <person name="Kawai M."/>
            <person name="Futagami T."/>
            <person name="Toyoda A."/>
            <person name="Takaki Y."/>
            <person name="Nishi S."/>
            <person name="Hori S."/>
            <person name="Arai W."/>
            <person name="Tsubouchi T."/>
            <person name="Morono Y."/>
            <person name="Uchiyama I."/>
            <person name="Ito T."/>
            <person name="Fujiyama A."/>
            <person name="Inagaki F."/>
            <person name="Takami H."/>
        </authorList>
    </citation>
    <scope>NUCLEOTIDE SEQUENCE</scope>
    <source>
        <strain evidence="1">Expedition CK06-06</strain>
    </source>
</reference>
<comment type="caution">
    <text evidence="1">The sequence shown here is derived from an EMBL/GenBank/DDBJ whole genome shotgun (WGS) entry which is preliminary data.</text>
</comment>
<feature type="non-terminal residue" evidence="1">
    <location>
        <position position="1"/>
    </location>
</feature>
<name>X1HWG2_9ZZZZ</name>
<accession>X1HWG2</accession>
<protein>
    <submittedName>
        <fullName evidence="1">Uncharacterized protein</fullName>
    </submittedName>
</protein>
<dbReference type="EMBL" id="BARU01017253">
    <property type="protein sequence ID" value="GAH58169.1"/>
    <property type="molecule type" value="Genomic_DNA"/>
</dbReference>
<organism evidence="1">
    <name type="scientific">marine sediment metagenome</name>
    <dbReference type="NCBI Taxonomy" id="412755"/>
    <lineage>
        <taxon>unclassified sequences</taxon>
        <taxon>metagenomes</taxon>
        <taxon>ecological metagenomes</taxon>
    </lineage>
</organism>
<evidence type="ECO:0000313" key="1">
    <source>
        <dbReference type="EMBL" id="GAH58169.1"/>
    </source>
</evidence>
<dbReference type="AlphaFoldDB" id="X1HWG2"/>
<sequence length="39" mass="4365">IDRDGKIESLPLMSKREVADRILDKVVGLLANRNEKASN</sequence>
<proteinExistence type="predicted"/>